<dbReference type="Pfam" id="PF02581">
    <property type="entry name" value="TMP-TENI"/>
    <property type="match status" value="1"/>
</dbReference>
<evidence type="ECO:0000259" key="13">
    <source>
        <dbReference type="Pfam" id="PF02581"/>
    </source>
</evidence>
<dbReference type="SUPFAM" id="SSF51391">
    <property type="entry name" value="Thiamin phosphate synthase"/>
    <property type="match status" value="1"/>
</dbReference>
<dbReference type="GO" id="GO:0004789">
    <property type="term" value="F:thiamine-phosphate diphosphorylase activity"/>
    <property type="evidence" value="ECO:0007669"/>
    <property type="project" value="UniProtKB-UniRule"/>
</dbReference>
<keyword evidence="4 10" id="KW-0479">Metal-binding</keyword>
<feature type="binding site" evidence="10">
    <location>
        <begin position="188"/>
        <end position="189"/>
    </location>
    <ligand>
        <name>2-[(2R,5Z)-2-carboxy-4-methylthiazol-5(2H)-ylidene]ethyl phosphate</name>
        <dbReference type="ChEBI" id="CHEBI:62899"/>
    </ligand>
</feature>
<dbReference type="GO" id="GO:0000287">
    <property type="term" value="F:magnesium ion binding"/>
    <property type="evidence" value="ECO:0007669"/>
    <property type="project" value="UniProtKB-UniRule"/>
</dbReference>
<feature type="binding site" evidence="10">
    <location>
        <begin position="40"/>
        <end position="44"/>
    </location>
    <ligand>
        <name>4-amino-2-methyl-5-(diphosphooxymethyl)pyrimidine</name>
        <dbReference type="ChEBI" id="CHEBI:57841"/>
    </ligand>
</feature>
<feature type="binding site" evidence="10">
    <location>
        <position position="140"/>
    </location>
    <ligand>
        <name>4-amino-2-methyl-5-(diphosphooxymethyl)pyrimidine</name>
        <dbReference type="ChEBI" id="CHEBI:57841"/>
    </ligand>
</feature>
<evidence type="ECO:0000256" key="2">
    <source>
        <dbReference type="ARBA" id="ARBA00005165"/>
    </source>
</evidence>
<dbReference type="HAMAP" id="MF_00097">
    <property type="entry name" value="TMP_synthase"/>
    <property type="match status" value="1"/>
</dbReference>
<feature type="binding site" evidence="10">
    <location>
        <position position="73"/>
    </location>
    <ligand>
        <name>Mg(2+)</name>
        <dbReference type="ChEBI" id="CHEBI:18420"/>
    </ligand>
</feature>
<comment type="cofactor">
    <cofactor evidence="10">
        <name>Mg(2+)</name>
        <dbReference type="ChEBI" id="CHEBI:18420"/>
    </cofactor>
    <text evidence="10">Binds 1 Mg(2+) ion per subunit.</text>
</comment>
<dbReference type="AlphaFoldDB" id="A0A1Y5R8B6"/>
<dbReference type="NCBIfam" id="TIGR00693">
    <property type="entry name" value="thiE"/>
    <property type="match status" value="1"/>
</dbReference>
<evidence type="ECO:0000256" key="3">
    <source>
        <dbReference type="ARBA" id="ARBA00022679"/>
    </source>
</evidence>
<evidence type="ECO:0000256" key="6">
    <source>
        <dbReference type="ARBA" id="ARBA00022977"/>
    </source>
</evidence>
<comment type="pathway">
    <text evidence="2 10 12">Cofactor biosynthesis; thiamine diphosphate biosynthesis; thiamine phosphate from 4-amino-2-methyl-5-diphosphomethylpyrimidine and 4-methyl-5-(2-phosphoethyl)-thiazole: step 1/1.</text>
</comment>
<evidence type="ECO:0000256" key="5">
    <source>
        <dbReference type="ARBA" id="ARBA00022842"/>
    </source>
</evidence>
<evidence type="ECO:0000256" key="7">
    <source>
        <dbReference type="ARBA" id="ARBA00047334"/>
    </source>
</evidence>
<feature type="binding site" evidence="10">
    <location>
        <position position="168"/>
    </location>
    <ligand>
        <name>2-[(2R,5Z)-2-carboxy-4-methylthiazol-5(2H)-ylidene]ethyl phosphate</name>
        <dbReference type="ChEBI" id="CHEBI:62899"/>
    </ligand>
</feature>
<dbReference type="InterPro" id="IPR013785">
    <property type="entry name" value="Aldolase_TIM"/>
</dbReference>
<proteinExistence type="inferred from homology"/>
<feature type="binding site" evidence="10">
    <location>
        <position position="111"/>
    </location>
    <ligand>
        <name>4-amino-2-methyl-5-(diphosphooxymethyl)pyrimidine</name>
        <dbReference type="ChEBI" id="CHEBI:57841"/>
    </ligand>
</feature>
<dbReference type="Gene3D" id="3.20.20.70">
    <property type="entry name" value="Aldolase class I"/>
    <property type="match status" value="1"/>
</dbReference>
<dbReference type="GO" id="GO:0009229">
    <property type="term" value="P:thiamine diphosphate biosynthetic process"/>
    <property type="evidence" value="ECO:0007669"/>
    <property type="project" value="UniProtKB-UniRule"/>
</dbReference>
<dbReference type="GO" id="GO:0009228">
    <property type="term" value="P:thiamine biosynthetic process"/>
    <property type="evidence" value="ECO:0007669"/>
    <property type="project" value="UniProtKB-KW"/>
</dbReference>
<dbReference type="GO" id="GO:0005737">
    <property type="term" value="C:cytoplasm"/>
    <property type="evidence" value="ECO:0007669"/>
    <property type="project" value="TreeGrafter"/>
</dbReference>
<dbReference type="EC" id="2.5.1.3" evidence="10"/>
<keyword evidence="3 10" id="KW-0808">Transferase</keyword>
<dbReference type="OrthoDB" id="9810880at2"/>
<evidence type="ECO:0000256" key="10">
    <source>
        <dbReference type="HAMAP-Rule" id="MF_00097"/>
    </source>
</evidence>
<protein>
    <recommendedName>
        <fullName evidence="10">Thiamine-phosphate synthase</fullName>
        <shortName evidence="10">TP synthase</shortName>
        <shortName evidence="10">TPS</shortName>
        <ecNumber evidence="10">2.5.1.3</ecNumber>
    </recommendedName>
    <alternativeName>
        <fullName evidence="10">Thiamine-phosphate pyrophosphorylase</fullName>
        <shortName evidence="10">TMP pyrophosphorylase</shortName>
        <shortName evidence="10">TMP-PPase</shortName>
    </alternativeName>
</protein>
<comment type="catalytic activity">
    <reaction evidence="7 10 11">
        <text>4-methyl-5-(2-phosphooxyethyl)-thiazole + 4-amino-2-methyl-5-(diphosphooxymethyl)pyrimidine + H(+) = thiamine phosphate + diphosphate</text>
        <dbReference type="Rhea" id="RHEA:22328"/>
        <dbReference type="ChEBI" id="CHEBI:15378"/>
        <dbReference type="ChEBI" id="CHEBI:33019"/>
        <dbReference type="ChEBI" id="CHEBI:37575"/>
        <dbReference type="ChEBI" id="CHEBI:57841"/>
        <dbReference type="ChEBI" id="CHEBI:58296"/>
        <dbReference type="EC" id="2.5.1.3"/>
    </reaction>
</comment>
<evidence type="ECO:0000256" key="4">
    <source>
        <dbReference type="ARBA" id="ARBA00022723"/>
    </source>
</evidence>
<keyword evidence="5 10" id="KW-0460">Magnesium</keyword>
<feature type="binding site" evidence="10">
    <location>
        <begin position="137"/>
        <end position="139"/>
    </location>
    <ligand>
        <name>2-[(2R,5Z)-2-carboxy-4-methylthiazol-5(2H)-ylidene]ethyl phosphate</name>
        <dbReference type="ChEBI" id="CHEBI:62899"/>
    </ligand>
</feature>
<dbReference type="EMBL" id="FWFW01000001">
    <property type="protein sequence ID" value="SLN10388.1"/>
    <property type="molecule type" value="Genomic_DNA"/>
</dbReference>
<evidence type="ECO:0000256" key="11">
    <source>
        <dbReference type="RuleBase" id="RU003826"/>
    </source>
</evidence>
<comment type="catalytic activity">
    <reaction evidence="9 10 11">
        <text>2-[(2R,5Z)-2-carboxy-4-methylthiazol-5(2H)-ylidene]ethyl phosphate + 4-amino-2-methyl-5-(diphosphooxymethyl)pyrimidine + 2 H(+) = thiamine phosphate + CO2 + diphosphate</text>
        <dbReference type="Rhea" id="RHEA:47844"/>
        <dbReference type="ChEBI" id="CHEBI:15378"/>
        <dbReference type="ChEBI" id="CHEBI:16526"/>
        <dbReference type="ChEBI" id="CHEBI:33019"/>
        <dbReference type="ChEBI" id="CHEBI:37575"/>
        <dbReference type="ChEBI" id="CHEBI:57841"/>
        <dbReference type="ChEBI" id="CHEBI:62899"/>
        <dbReference type="EC" id="2.5.1.3"/>
    </reaction>
</comment>
<keyword evidence="15" id="KW-1185">Reference proteome</keyword>
<dbReference type="InterPro" id="IPR034291">
    <property type="entry name" value="TMP_synthase"/>
</dbReference>
<evidence type="ECO:0000256" key="8">
    <source>
        <dbReference type="ARBA" id="ARBA00047851"/>
    </source>
</evidence>
<dbReference type="UniPathway" id="UPA00060">
    <property type="reaction ID" value="UER00141"/>
</dbReference>
<comment type="function">
    <text evidence="1 10">Condenses 4-methyl-5-(beta-hydroxyethyl)thiazole monophosphate (THZ-P) and 2-methyl-4-amino-5-hydroxymethyl pyrimidine pyrophosphate (HMP-PP) to form thiamine monophosphate (TMP).</text>
</comment>
<dbReference type="InterPro" id="IPR022998">
    <property type="entry name" value="ThiamineP_synth_TenI"/>
</dbReference>
<feature type="binding site" evidence="10">
    <location>
        <position position="92"/>
    </location>
    <ligand>
        <name>Mg(2+)</name>
        <dbReference type="ChEBI" id="CHEBI:18420"/>
    </ligand>
</feature>
<sequence length="212" mass="21733">MALNRGSLRLYLVTDTALCTPLGVVETVRRAVAGGVSMVQLRDKDATTDQRIALAVALKQVLHGTNVPLIVNDDLEAATASQADGVHIGQSDISPQKARALLGPDRILGLSCETPEHVIAANAAPVDYLGLGPVFATGTKSDHAAPIGLQGLAEMIDMTHLPVVAIGGLNSSHVSDVSAAGADGMSVVSAICGQDDPLAAARLFQTRIEGAS</sequence>
<dbReference type="InterPro" id="IPR036206">
    <property type="entry name" value="ThiamineP_synth_sf"/>
</dbReference>
<comment type="catalytic activity">
    <reaction evidence="8 10 11">
        <text>2-(2-carboxy-4-methylthiazol-5-yl)ethyl phosphate + 4-amino-2-methyl-5-(diphosphooxymethyl)pyrimidine + 2 H(+) = thiamine phosphate + CO2 + diphosphate</text>
        <dbReference type="Rhea" id="RHEA:47848"/>
        <dbReference type="ChEBI" id="CHEBI:15378"/>
        <dbReference type="ChEBI" id="CHEBI:16526"/>
        <dbReference type="ChEBI" id="CHEBI:33019"/>
        <dbReference type="ChEBI" id="CHEBI:37575"/>
        <dbReference type="ChEBI" id="CHEBI:57841"/>
        <dbReference type="ChEBI" id="CHEBI:62890"/>
        <dbReference type="EC" id="2.5.1.3"/>
    </reaction>
</comment>
<feature type="domain" description="Thiamine phosphate synthase/TenI" evidence="13">
    <location>
        <begin position="10"/>
        <end position="191"/>
    </location>
</feature>
<evidence type="ECO:0000256" key="12">
    <source>
        <dbReference type="RuleBase" id="RU004253"/>
    </source>
</evidence>
<dbReference type="STRING" id="658057.SAMN04488032_101628"/>
<comment type="similarity">
    <text evidence="10 11">Belongs to the thiamine-phosphate synthase family.</text>
</comment>
<dbReference type="CDD" id="cd00564">
    <property type="entry name" value="TMP_TenI"/>
    <property type="match status" value="1"/>
</dbReference>
<dbReference type="Proteomes" id="UP000193307">
    <property type="component" value="Unassembled WGS sequence"/>
</dbReference>
<reference evidence="14 15" key="1">
    <citation type="submission" date="2017-03" db="EMBL/GenBank/DDBJ databases">
        <authorList>
            <person name="Afonso C.L."/>
            <person name="Miller P.J."/>
            <person name="Scott M.A."/>
            <person name="Spackman E."/>
            <person name="Goraichik I."/>
            <person name="Dimitrov K.M."/>
            <person name="Suarez D.L."/>
            <person name="Swayne D.E."/>
        </authorList>
    </citation>
    <scope>NUCLEOTIDE SEQUENCE [LARGE SCALE GENOMIC DNA]</scope>
    <source>
        <strain evidence="14 15">CECT 7971</strain>
    </source>
</reference>
<name>A0A1Y5R8B6_9RHOB</name>
<dbReference type="FunFam" id="3.20.20.70:FF:000096">
    <property type="entry name" value="Thiamine-phosphate synthase"/>
    <property type="match status" value="1"/>
</dbReference>
<dbReference type="RefSeq" id="WP_085846967.1">
    <property type="nucleotide sequence ID" value="NZ_FNZV01000001.1"/>
</dbReference>
<evidence type="ECO:0000313" key="14">
    <source>
        <dbReference type="EMBL" id="SLN10388.1"/>
    </source>
</evidence>
<dbReference type="PANTHER" id="PTHR20857:SF15">
    <property type="entry name" value="THIAMINE-PHOSPHATE SYNTHASE"/>
    <property type="match status" value="1"/>
</dbReference>
<keyword evidence="6 10" id="KW-0784">Thiamine biosynthesis</keyword>
<evidence type="ECO:0000256" key="9">
    <source>
        <dbReference type="ARBA" id="ARBA00047883"/>
    </source>
</evidence>
<dbReference type="PANTHER" id="PTHR20857">
    <property type="entry name" value="THIAMINE-PHOSPHATE PYROPHOSPHORYLASE"/>
    <property type="match status" value="1"/>
</dbReference>
<evidence type="ECO:0000256" key="1">
    <source>
        <dbReference type="ARBA" id="ARBA00003814"/>
    </source>
</evidence>
<evidence type="ECO:0000313" key="15">
    <source>
        <dbReference type="Proteomes" id="UP000193307"/>
    </source>
</evidence>
<gene>
    <name evidence="10 14" type="primary">thiE</name>
    <name evidence="14" type="ORF">PAM7971_00019</name>
</gene>
<accession>A0A1Y5R8B6</accession>
<feature type="binding site" evidence="10">
    <location>
        <position position="72"/>
    </location>
    <ligand>
        <name>4-amino-2-methyl-5-(diphosphooxymethyl)pyrimidine</name>
        <dbReference type="ChEBI" id="CHEBI:57841"/>
    </ligand>
</feature>
<organism evidence="14 15">
    <name type="scientific">Pacificibacter marinus</name>
    <dbReference type="NCBI Taxonomy" id="658057"/>
    <lineage>
        <taxon>Bacteria</taxon>
        <taxon>Pseudomonadati</taxon>
        <taxon>Pseudomonadota</taxon>
        <taxon>Alphaproteobacteria</taxon>
        <taxon>Rhodobacterales</taxon>
        <taxon>Roseobacteraceae</taxon>
        <taxon>Pacificibacter</taxon>
    </lineage>
</organism>